<dbReference type="PANTHER" id="PTHR32182">
    <property type="entry name" value="DNA REPLICATION AND REPAIR PROTEIN RECF"/>
    <property type="match status" value="1"/>
</dbReference>
<organism evidence="3 4">
    <name type="scientific">Odoribacter splanchnicus</name>
    <dbReference type="NCBI Taxonomy" id="28118"/>
    <lineage>
        <taxon>Bacteria</taxon>
        <taxon>Pseudomonadati</taxon>
        <taxon>Bacteroidota</taxon>
        <taxon>Bacteroidia</taxon>
        <taxon>Bacteroidales</taxon>
        <taxon>Odoribacteraceae</taxon>
        <taxon>Odoribacter</taxon>
    </lineage>
</organism>
<gene>
    <name evidence="3" type="ORF">PN645_06245</name>
</gene>
<dbReference type="Proteomes" id="UP001212263">
    <property type="component" value="Unassembled WGS sequence"/>
</dbReference>
<dbReference type="AlphaFoldDB" id="A0AAW6FHI8"/>
<dbReference type="GO" id="GO:0016887">
    <property type="term" value="F:ATP hydrolysis activity"/>
    <property type="evidence" value="ECO:0007669"/>
    <property type="project" value="InterPro"/>
</dbReference>
<feature type="coiled-coil region" evidence="1">
    <location>
        <begin position="192"/>
        <end position="226"/>
    </location>
</feature>
<dbReference type="PANTHER" id="PTHR32182:SF0">
    <property type="entry name" value="DNA REPLICATION AND REPAIR PROTEIN RECF"/>
    <property type="match status" value="1"/>
</dbReference>
<dbReference type="Pfam" id="PF13476">
    <property type="entry name" value="AAA_23"/>
    <property type="match status" value="1"/>
</dbReference>
<feature type="domain" description="Rad50/SbcC-type AAA" evidence="2">
    <location>
        <begin position="8"/>
        <end position="225"/>
    </location>
</feature>
<proteinExistence type="predicted"/>
<evidence type="ECO:0000259" key="2">
    <source>
        <dbReference type="Pfam" id="PF13476"/>
    </source>
</evidence>
<dbReference type="GO" id="GO:0000731">
    <property type="term" value="P:DNA synthesis involved in DNA repair"/>
    <property type="evidence" value="ECO:0007669"/>
    <property type="project" value="TreeGrafter"/>
</dbReference>
<dbReference type="GO" id="GO:0006302">
    <property type="term" value="P:double-strand break repair"/>
    <property type="evidence" value="ECO:0007669"/>
    <property type="project" value="InterPro"/>
</dbReference>
<dbReference type="EMBL" id="JAQMRD010000006">
    <property type="protein sequence ID" value="MDB9222606.1"/>
    <property type="molecule type" value="Genomic_DNA"/>
</dbReference>
<dbReference type="RefSeq" id="WP_272055117.1">
    <property type="nucleotide sequence ID" value="NZ_JAQMRD010000006.1"/>
</dbReference>
<evidence type="ECO:0000256" key="1">
    <source>
        <dbReference type="SAM" id="Coils"/>
    </source>
</evidence>
<dbReference type="InterPro" id="IPR038729">
    <property type="entry name" value="Rad50/SbcC_AAA"/>
</dbReference>
<keyword evidence="3" id="KW-0547">Nucleotide-binding</keyword>
<keyword evidence="1" id="KW-0175">Coiled coil</keyword>
<dbReference type="SUPFAM" id="SSF52540">
    <property type="entry name" value="P-loop containing nucleoside triphosphate hydrolases"/>
    <property type="match status" value="1"/>
</dbReference>
<keyword evidence="3" id="KW-0067">ATP-binding</keyword>
<accession>A0AAW6FHI8</accession>
<sequence length="762" mass="90229">MKNLKICRVVLSNFKGIEKLDLDITAWQTIILGGKNGFGKTTIFDAIELIFTGRIERYVFYGQTYHDNRTSLNSEEKPLVYDMNIPEVKIELYLSDGEGYFVLCRKALTTELQNPVSFVPFSKLYIKIGEEEYRLISNTDYEKYNLGQFLQCFSFVNYLSQEEATSFLKSKENERSKNIEFLFNTVFFDSKIDKIDRVLKILTSEKNDLKIEISSLKDIIGKLKQEKLSGGFQNLEYGRLIEEKDFDWDREQLSLKDEQYNSLLEKDGILDSMSYYITHKMEYKEYLYNKGIELVLSDRRLDDLAFWCFYRKYGEEFERYRYFLDLNKGYGDISLEKILEYNLSIGESLIVLLDESKLNHARTLLTSLKSVYQSAGNLEKYINILLDKREQLAVQVLTADQFVWNECPLCGCKYSDEKELKDKVSSYHVLCEQEVGVVKSECLNLYEDLKKEIFQWIIQPLSMHFEQLKFSESLYDKYTNLDKREYTKFWQELETNYDIKLDETKDSCQLSESIRKQLTGSLKSINKDLDYSLLSKAYNSYFREVDTDKITIENIGKKRNYLASIWNKRKLDILDGEEKKLKKREDQWNNFDMRERELKSLKTVINRNKTQYLKQLIGDIEILFYIYSGRIMQDSYFGRGLFIKNDKKRVLFVAKAERDVDVLYNMSSGQLVAVMVAFIMTINKLYSNQKILLIDDPIQSIDDMNMWGFMETLRWEFRDYFLLLSTHEIEYGSLIRYKMHKVGIESEYIDMGSVCNRRRIKN</sequence>
<reference evidence="3" key="1">
    <citation type="submission" date="2023-01" db="EMBL/GenBank/DDBJ databases">
        <title>Human gut microbiome strain richness.</title>
        <authorList>
            <person name="Chen-Liaw A."/>
        </authorList>
    </citation>
    <scope>NUCLEOTIDE SEQUENCE</scope>
    <source>
        <strain evidence="3">RTP21484st1_B7_RTP21484_190118</strain>
    </source>
</reference>
<dbReference type="InterPro" id="IPR027417">
    <property type="entry name" value="P-loop_NTPase"/>
</dbReference>
<comment type="caution">
    <text evidence="3">The sequence shown here is derived from an EMBL/GenBank/DDBJ whole genome shotgun (WGS) entry which is preliminary data.</text>
</comment>
<name>A0AAW6FHI8_9BACT</name>
<dbReference type="Gene3D" id="3.40.50.300">
    <property type="entry name" value="P-loop containing nucleotide triphosphate hydrolases"/>
    <property type="match status" value="2"/>
</dbReference>
<evidence type="ECO:0000313" key="4">
    <source>
        <dbReference type="Proteomes" id="UP001212263"/>
    </source>
</evidence>
<dbReference type="GO" id="GO:0005524">
    <property type="term" value="F:ATP binding"/>
    <property type="evidence" value="ECO:0007669"/>
    <property type="project" value="UniProtKB-KW"/>
</dbReference>
<protein>
    <submittedName>
        <fullName evidence="3">ATP-binding protein</fullName>
    </submittedName>
</protein>
<evidence type="ECO:0000313" key="3">
    <source>
        <dbReference type="EMBL" id="MDB9222606.1"/>
    </source>
</evidence>